<accession>A0A0N1NYK6</accession>
<dbReference type="Proteomes" id="UP000038010">
    <property type="component" value="Unassembled WGS sequence"/>
</dbReference>
<evidence type="ECO:0000313" key="2">
    <source>
        <dbReference type="EMBL" id="KPI39340.1"/>
    </source>
</evidence>
<comment type="caution">
    <text evidence="2">The sequence shown here is derived from an EMBL/GenBank/DDBJ whole genome shotgun (WGS) entry which is preliminary data.</text>
</comment>
<feature type="compositionally biased region" description="Polar residues" evidence="1">
    <location>
        <begin position="1"/>
        <end position="23"/>
    </location>
</feature>
<dbReference type="AlphaFoldDB" id="A0A0N1NYK6"/>
<organism evidence="2 3">
    <name type="scientific">Cyphellophora attinorum</name>
    <dbReference type="NCBI Taxonomy" id="1664694"/>
    <lineage>
        <taxon>Eukaryota</taxon>
        <taxon>Fungi</taxon>
        <taxon>Dikarya</taxon>
        <taxon>Ascomycota</taxon>
        <taxon>Pezizomycotina</taxon>
        <taxon>Eurotiomycetes</taxon>
        <taxon>Chaetothyriomycetidae</taxon>
        <taxon>Chaetothyriales</taxon>
        <taxon>Cyphellophoraceae</taxon>
        <taxon>Cyphellophora</taxon>
    </lineage>
</organism>
<protein>
    <submittedName>
        <fullName evidence="2">Uncharacterized protein</fullName>
    </submittedName>
</protein>
<dbReference type="EMBL" id="LFJN01000015">
    <property type="protein sequence ID" value="KPI39340.1"/>
    <property type="molecule type" value="Genomic_DNA"/>
</dbReference>
<keyword evidence="3" id="KW-1185">Reference proteome</keyword>
<feature type="region of interest" description="Disordered" evidence="1">
    <location>
        <begin position="1"/>
        <end position="100"/>
    </location>
</feature>
<evidence type="ECO:0000256" key="1">
    <source>
        <dbReference type="SAM" id="MobiDB-lite"/>
    </source>
</evidence>
<feature type="compositionally biased region" description="Basic and acidic residues" evidence="1">
    <location>
        <begin position="81"/>
        <end position="91"/>
    </location>
</feature>
<dbReference type="RefSeq" id="XP_017999303.1">
    <property type="nucleotide sequence ID" value="XM_018145250.1"/>
</dbReference>
<feature type="compositionally biased region" description="Basic and acidic residues" evidence="1">
    <location>
        <begin position="55"/>
        <end position="71"/>
    </location>
</feature>
<evidence type="ECO:0000313" key="3">
    <source>
        <dbReference type="Proteomes" id="UP000038010"/>
    </source>
</evidence>
<name>A0A0N1NYK6_9EURO</name>
<dbReference type="VEuPathDB" id="FungiDB:AB675_5068"/>
<sequence length="100" mass="10606">MASTRAATGNSKPRVFTSVSTDPVQKRTVGKKRAPTTKKTTTGVTKPKTQKRKTSVKDKVAGAVKKAEGKVTKNPAKKAAGTKEMKGTDGKRGRKPKVVV</sequence>
<proteinExistence type="predicted"/>
<dbReference type="OrthoDB" id="5426707at2759"/>
<reference evidence="2 3" key="1">
    <citation type="submission" date="2015-06" db="EMBL/GenBank/DDBJ databases">
        <title>Draft genome of the ant-associated black yeast Phialophora attae CBS 131958.</title>
        <authorList>
            <person name="Moreno L.F."/>
            <person name="Stielow B.J."/>
            <person name="de Hoog S."/>
            <person name="Vicente V.A."/>
            <person name="Weiss V.A."/>
            <person name="de Vries M."/>
            <person name="Cruz L.M."/>
            <person name="Souza E.M."/>
        </authorList>
    </citation>
    <scope>NUCLEOTIDE SEQUENCE [LARGE SCALE GENOMIC DNA]</scope>
    <source>
        <strain evidence="2 3">CBS 131958</strain>
    </source>
</reference>
<feature type="compositionally biased region" description="Low complexity" evidence="1">
    <location>
        <begin position="37"/>
        <end position="47"/>
    </location>
</feature>
<gene>
    <name evidence="2" type="ORF">AB675_5068</name>
</gene>
<dbReference type="GeneID" id="28737130"/>